<feature type="transmembrane region" description="Helical" evidence="10">
    <location>
        <begin position="357"/>
        <end position="379"/>
    </location>
</feature>
<dbReference type="GO" id="GO:0016020">
    <property type="term" value="C:membrane"/>
    <property type="evidence" value="ECO:0007669"/>
    <property type="project" value="UniProtKB-SubCell"/>
</dbReference>
<dbReference type="Pfam" id="PF00654">
    <property type="entry name" value="Voltage_CLC"/>
    <property type="match status" value="1"/>
</dbReference>
<keyword evidence="7 10" id="KW-0472">Membrane</keyword>
<feature type="transmembrane region" description="Helical" evidence="10">
    <location>
        <begin position="537"/>
        <end position="562"/>
    </location>
</feature>
<dbReference type="InParanoid" id="A0A2R5GP31"/>
<dbReference type="AlphaFoldDB" id="A0A2R5GP31"/>
<evidence type="ECO:0000313" key="11">
    <source>
        <dbReference type="EMBL" id="GBG32632.1"/>
    </source>
</evidence>
<feature type="transmembrane region" description="Helical" evidence="10">
    <location>
        <begin position="315"/>
        <end position="336"/>
    </location>
</feature>
<evidence type="ECO:0000256" key="2">
    <source>
        <dbReference type="ARBA" id="ARBA00022448"/>
    </source>
</evidence>
<comment type="caution">
    <text evidence="11">The sequence shown here is derived from an EMBL/GenBank/DDBJ whole genome shotgun (WGS) entry which is preliminary data.</text>
</comment>
<dbReference type="PANTHER" id="PTHR45720:SF10">
    <property type="entry name" value="CHLORIDE CHANNEL PROTEIN 2"/>
    <property type="match status" value="1"/>
</dbReference>
<dbReference type="Proteomes" id="UP000241890">
    <property type="component" value="Unassembled WGS sequence"/>
</dbReference>
<evidence type="ECO:0000256" key="7">
    <source>
        <dbReference type="ARBA" id="ARBA00023136"/>
    </source>
</evidence>
<dbReference type="Gene3D" id="3.10.580.10">
    <property type="entry name" value="CBS-domain"/>
    <property type="match status" value="1"/>
</dbReference>
<dbReference type="GO" id="GO:0005247">
    <property type="term" value="F:voltage-gated chloride channel activity"/>
    <property type="evidence" value="ECO:0007669"/>
    <property type="project" value="TreeGrafter"/>
</dbReference>
<dbReference type="PANTHER" id="PTHR45720">
    <property type="entry name" value="CHLORIDE CHANNEL PROTEIN 2"/>
    <property type="match status" value="1"/>
</dbReference>
<dbReference type="InterPro" id="IPR046342">
    <property type="entry name" value="CBS_dom_sf"/>
</dbReference>
<dbReference type="InterPro" id="IPR001807">
    <property type="entry name" value="ClC"/>
</dbReference>
<dbReference type="SUPFAM" id="SSF54631">
    <property type="entry name" value="CBS-domain pair"/>
    <property type="match status" value="1"/>
</dbReference>
<evidence type="ECO:0000256" key="8">
    <source>
        <dbReference type="ARBA" id="ARBA00023214"/>
    </source>
</evidence>
<accession>A0A2R5GP31</accession>
<dbReference type="EMBL" id="BEYU01000126">
    <property type="protein sequence ID" value="GBG32632.1"/>
    <property type="molecule type" value="Genomic_DNA"/>
</dbReference>
<evidence type="ECO:0000256" key="4">
    <source>
        <dbReference type="ARBA" id="ARBA00022737"/>
    </source>
</evidence>
<evidence type="ECO:0000256" key="10">
    <source>
        <dbReference type="SAM" id="Phobius"/>
    </source>
</evidence>
<feature type="compositionally biased region" description="Basic and acidic residues" evidence="9">
    <location>
        <begin position="132"/>
        <end position="143"/>
    </location>
</feature>
<keyword evidence="2" id="KW-0813">Transport</keyword>
<keyword evidence="12" id="KW-1185">Reference proteome</keyword>
<gene>
    <name evidence="11" type="ORF">FCC1311_088572</name>
</gene>
<dbReference type="Gene3D" id="1.10.3080.10">
    <property type="entry name" value="Clc chloride channel"/>
    <property type="match status" value="1"/>
</dbReference>
<proteinExistence type="predicted"/>
<dbReference type="SUPFAM" id="SSF81340">
    <property type="entry name" value="Clc chloride channel"/>
    <property type="match status" value="1"/>
</dbReference>
<feature type="region of interest" description="Disordered" evidence="9">
    <location>
        <begin position="75"/>
        <end position="170"/>
    </location>
</feature>
<evidence type="ECO:0000256" key="3">
    <source>
        <dbReference type="ARBA" id="ARBA00022692"/>
    </source>
</evidence>
<feature type="transmembrane region" description="Helical" evidence="10">
    <location>
        <begin position="399"/>
        <end position="419"/>
    </location>
</feature>
<dbReference type="OrthoDB" id="4564at2759"/>
<keyword evidence="3 10" id="KW-0812">Transmembrane</keyword>
<evidence type="ECO:0000256" key="5">
    <source>
        <dbReference type="ARBA" id="ARBA00022989"/>
    </source>
</evidence>
<comment type="subcellular location">
    <subcellularLocation>
        <location evidence="1">Membrane</location>
        <topology evidence="1">Multi-pass membrane protein</topology>
    </subcellularLocation>
</comment>
<feature type="transmembrane region" description="Helical" evidence="10">
    <location>
        <begin position="461"/>
        <end position="485"/>
    </location>
</feature>
<dbReference type="PRINTS" id="PR00762">
    <property type="entry name" value="CLCHANNEL"/>
</dbReference>
<dbReference type="InterPro" id="IPR050970">
    <property type="entry name" value="Cl_channel_volt-gated"/>
</dbReference>
<protein>
    <submittedName>
        <fullName evidence="11">Chloride channel protein</fullName>
    </submittedName>
</protein>
<feature type="compositionally biased region" description="Low complexity" evidence="9">
    <location>
        <begin position="104"/>
        <end position="116"/>
    </location>
</feature>
<name>A0A2R5GP31_9STRA</name>
<feature type="transmembrane region" description="Helical" evidence="10">
    <location>
        <begin position="583"/>
        <end position="600"/>
    </location>
</feature>
<dbReference type="InterPro" id="IPR014743">
    <property type="entry name" value="Cl-channel_core"/>
</dbReference>
<evidence type="ECO:0000256" key="9">
    <source>
        <dbReference type="SAM" id="MobiDB-lite"/>
    </source>
</evidence>
<sequence length="910" mass="98040">MHHELDGQFWGRFLLPVLAPLRVPSEVSLRASDATRRRTYLDKDALAQLRLAAHRVQQLRALVEAALVVVPRDPARGHKAARARVRAQSAREEDDQQGLDRDQQGPGQEAGKTSTGSTGGTGGTGATAALAPERDRQGLDLEAGRPPAAQPAAALTTLETSGAKTRKSLAPRGEKLEYNFDSNSFSIRSAAQTLDFPDEDALVVDPVPDLNGRPAPTVEASPQRAHALRREFSSSSLSPPREVFGLDADGLCCEGICLLPTSSHARLANDEDANSDPGADTGAVAMKFESSGSACSRIRARLKTIWVQVIFESSWLFLCILGIASAVLAWCIDEAVALLAQGRTELANTAQSSVVSYLLWTLFTTMLAVFSVFTTAKISPLAAGSGIPQMRSMLGGFSIPGYLSLATLTSKVLGLLLALGGGMVIGKEGPFVHISCIIANQMLRIPIFQEIRSSPALKKQILAAACAVGVSSTFGAPIGGVLFSIEVTSSLYQTSEYWKGFFCVVCGAFVFTELSNFGQSRNNVASLFTTDFDPLPYSFLEIPLFLILSVACGYLGGLFVIFQKNIADIRHDPRSSRAVRNPYSAAILIAVLSCTLNFPLGDFMQYSLHNAIDDLLINDSMRNARYSPHWDEPTVFINLLLFATIKFILSALTINLPIPCGVFTPLFAVGAAIGRFFGELIVALGADGVAAGGYALIGSSSFVAAATGSVSTAVIVFELTNQLSYMLPVLLAVLIGQATGRTISDSIYESLAKSKNLPSFPHVRRQKSYSLPISKVMHSDAACIPRVVTKTDVEAALLRAYNPALDPLFTIAVVDTLEAGYYIASVTWRQLHYLLHNQWTERPVTEPVDLLEVCNIDKSTISLPAITPLNDAINLFDVHKKKSFFVVRRGKVIGKLNLREIAKLCDDGRL</sequence>
<reference evidence="11 12" key="1">
    <citation type="submission" date="2017-12" db="EMBL/GenBank/DDBJ databases">
        <title>Sequencing, de novo assembly and annotation of complete genome of a new Thraustochytrid species, strain FCC1311.</title>
        <authorList>
            <person name="Sedici K."/>
            <person name="Godart F."/>
            <person name="Aiese Cigliano R."/>
            <person name="Sanseverino W."/>
            <person name="Barakat M."/>
            <person name="Ortet P."/>
            <person name="Marechal E."/>
            <person name="Cagnac O."/>
            <person name="Amato A."/>
        </authorList>
    </citation>
    <scope>NUCLEOTIDE SEQUENCE [LARGE SCALE GENOMIC DNA]</scope>
</reference>
<evidence type="ECO:0000256" key="6">
    <source>
        <dbReference type="ARBA" id="ARBA00023065"/>
    </source>
</evidence>
<keyword evidence="8" id="KW-0868">Chloride</keyword>
<keyword evidence="4" id="KW-0677">Repeat</keyword>
<evidence type="ECO:0000256" key="1">
    <source>
        <dbReference type="ARBA" id="ARBA00004141"/>
    </source>
</evidence>
<keyword evidence="6" id="KW-0406">Ion transport</keyword>
<evidence type="ECO:0000313" key="12">
    <source>
        <dbReference type="Proteomes" id="UP000241890"/>
    </source>
</evidence>
<keyword evidence="5 10" id="KW-1133">Transmembrane helix</keyword>
<organism evidence="11 12">
    <name type="scientific">Hondaea fermentalgiana</name>
    <dbReference type="NCBI Taxonomy" id="2315210"/>
    <lineage>
        <taxon>Eukaryota</taxon>
        <taxon>Sar</taxon>
        <taxon>Stramenopiles</taxon>
        <taxon>Bigyra</taxon>
        <taxon>Labyrinthulomycetes</taxon>
        <taxon>Thraustochytrida</taxon>
        <taxon>Thraustochytriidae</taxon>
        <taxon>Hondaea</taxon>
    </lineage>
</organism>